<comment type="similarity">
    <text evidence="2 8">Belongs to the cytochrome P450 family.</text>
</comment>
<keyword evidence="3 7" id="KW-0479">Metal-binding</keyword>
<evidence type="ECO:0000256" key="1">
    <source>
        <dbReference type="ARBA" id="ARBA00001971"/>
    </source>
</evidence>
<evidence type="ECO:0000256" key="5">
    <source>
        <dbReference type="ARBA" id="ARBA00023004"/>
    </source>
</evidence>
<feature type="binding site" description="axial binding residue" evidence="7">
    <location>
        <position position="449"/>
    </location>
    <ligand>
        <name>heme</name>
        <dbReference type="ChEBI" id="CHEBI:30413"/>
    </ligand>
    <ligandPart>
        <name>Fe</name>
        <dbReference type="ChEBI" id="CHEBI:18248"/>
    </ligandPart>
</feature>
<keyword evidence="9" id="KW-1133">Transmembrane helix</keyword>
<sequence>MATVWEWLEFLFREIGFGTLLVFTLVFLLVLFSISIPHTDIPGPFALPLVGNLPLLFHMGKRRQKGYFRLQKKYGNVFRLFLGRRMLIILCGRKNIHDAFVRHGMQTSNRPDWLFDHQSKIKHGNLEPGIVLSNGHIWRKNRKFAVQTMRDFGMGKKSLDEVITDEARELCADIAAYKGKPIEKIKDLLSVSVSNVIHSIVFGYRCPHDDPDLLTVIRAIDTLFKAPPIQLQILPKFIQNAMGSTFDARQKAKEDIGEYLEMQIKDHEKTFDRNSLRDLVDQYLAEIPWEKDIKEKILMMYQVVLECFAAGSDTTATTLEWAALYMITNPDVQEKCYKEIRKVVGLIRDVCYSDKSDLGFLEATVLEVQRLSNITVTTIPHSSSEDLIISGHVIPKDTMISPFVSSVHMDPELFPDPDEFRPERFYDEKTGNVINKDTILPFSLGPRICPGETLARTELFTMLGNLIQKFKLSKVSDDDRPSLESLSGIVSHPEPFRLRAEPRES</sequence>
<keyword evidence="9" id="KW-0472">Membrane</keyword>
<gene>
    <name evidence="11" type="primary">LOC111133197</name>
</gene>
<evidence type="ECO:0000256" key="8">
    <source>
        <dbReference type="RuleBase" id="RU000461"/>
    </source>
</evidence>
<evidence type="ECO:0000313" key="11">
    <source>
        <dbReference type="RefSeq" id="XP_022337038.1"/>
    </source>
</evidence>
<dbReference type="Gene3D" id="1.10.630.10">
    <property type="entry name" value="Cytochrome P450"/>
    <property type="match status" value="1"/>
</dbReference>
<dbReference type="KEGG" id="cvn:111133197"/>
<comment type="cofactor">
    <cofactor evidence="1 7">
        <name>heme</name>
        <dbReference type="ChEBI" id="CHEBI:30413"/>
    </cofactor>
</comment>
<name>A0A8B8EBT2_CRAVI</name>
<keyword evidence="9" id="KW-0812">Transmembrane</keyword>
<keyword evidence="6 8" id="KW-0503">Monooxygenase</keyword>
<dbReference type="InterPro" id="IPR050182">
    <property type="entry name" value="Cytochrome_P450_fam2"/>
</dbReference>
<dbReference type="InterPro" id="IPR002401">
    <property type="entry name" value="Cyt_P450_E_grp-I"/>
</dbReference>
<dbReference type="Pfam" id="PF00067">
    <property type="entry name" value="p450"/>
    <property type="match status" value="1"/>
</dbReference>
<organism evidence="10 11">
    <name type="scientific">Crassostrea virginica</name>
    <name type="common">Eastern oyster</name>
    <dbReference type="NCBI Taxonomy" id="6565"/>
    <lineage>
        <taxon>Eukaryota</taxon>
        <taxon>Metazoa</taxon>
        <taxon>Spiralia</taxon>
        <taxon>Lophotrochozoa</taxon>
        <taxon>Mollusca</taxon>
        <taxon>Bivalvia</taxon>
        <taxon>Autobranchia</taxon>
        <taxon>Pteriomorphia</taxon>
        <taxon>Ostreida</taxon>
        <taxon>Ostreoidea</taxon>
        <taxon>Ostreidae</taxon>
        <taxon>Crassostrea</taxon>
    </lineage>
</organism>
<dbReference type="OrthoDB" id="3934656at2759"/>
<dbReference type="RefSeq" id="XP_022337038.1">
    <property type="nucleotide sequence ID" value="XM_022481330.1"/>
</dbReference>
<dbReference type="AlphaFoldDB" id="A0A8B8EBT2"/>
<dbReference type="InterPro" id="IPR017972">
    <property type="entry name" value="Cyt_P450_CS"/>
</dbReference>
<dbReference type="PRINTS" id="PR00385">
    <property type="entry name" value="P450"/>
</dbReference>
<dbReference type="PROSITE" id="PS00086">
    <property type="entry name" value="CYTOCHROME_P450"/>
    <property type="match status" value="1"/>
</dbReference>
<protein>
    <submittedName>
        <fullName evidence="11">Cytochrome P450 2U1-like</fullName>
    </submittedName>
</protein>
<evidence type="ECO:0000313" key="10">
    <source>
        <dbReference type="Proteomes" id="UP000694844"/>
    </source>
</evidence>
<evidence type="ECO:0000256" key="3">
    <source>
        <dbReference type="ARBA" id="ARBA00022723"/>
    </source>
</evidence>
<dbReference type="GO" id="GO:0005506">
    <property type="term" value="F:iron ion binding"/>
    <property type="evidence" value="ECO:0007669"/>
    <property type="project" value="InterPro"/>
</dbReference>
<dbReference type="FunFam" id="1.10.630.10:FF:000036">
    <property type="entry name" value="CYtochrome P450 family"/>
    <property type="match status" value="1"/>
</dbReference>
<evidence type="ECO:0000256" key="2">
    <source>
        <dbReference type="ARBA" id="ARBA00010617"/>
    </source>
</evidence>
<dbReference type="GO" id="GO:0006805">
    <property type="term" value="P:xenobiotic metabolic process"/>
    <property type="evidence" value="ECO:0007669"/>
    <property type="project" value="TreeGrafter"/>
</dbReference>
<dbReference type="Proteomes" id="UP000694844">
    <property type="component" value="Chromosome 5"/>
</dbReference>
<evidence type="ECO:0000256" key="6">
    <source>
        <dbReference type="ARBA" id="ARBA00023033"/>
    </source>
</evidence>
<dbReference type="SUPFAM" id="SSF48264">
    <property type="entry name" value="Cytochrome P450"/>
    <property type="match status" value="1"/>
</dbReference>
<dbReference type="GO" id="GO:0008395">
    <property type="term" value="F:steroid hydroxylase activity"/>
    <property type="evidence" value="ECO:0007669"/>
    <property type="project" value="TreeGrafter"/>
</dbReference>
<dbReference type="PANTHER" id="PTHR24300">
    <property type="entry name" value="CYTOCHROME P450 508A4-RELATED"/>
    <property type="match status" value="1"/>
</dbReference>
<keyword evidence="10" id="KW-1185">Reference proteome</keyword>
<dbReference type="InterPro" id="IPR036396">
    <property type="entry name" value="Cyt_P450_sf"/>
</dbReference>
<feature type="transmembrane region" description="Helical" evidence="9">
    <location>
        <begin position="41"/>
        <end position="59"/>
    </location>
</feature>
<dbReference type="GO" id="GO:0020037">
    <property type="term" value="F:heme binding"/>
    <property type="evidence" value="ECO:0007669"/>
    <property type="project" value="InterPro"/>
</dbReference>
<dbReference type="GO" id="GO:0006082">
    <property type="term" value="P:organic acid metabolic process"/>
    <property type="evidence" value="ECO:0007669"/>
    <property type="project" value="TreeGrafter"/>
</dbReference>
<dbReference type="InterPro" id="IPR001128">
    <property type="entry name" value="Cyt_P450"/>
</dbReference>
<proteinExistence type="inferred from homology"/>
<dbReference type="PRINTS" id="PR00463">
    <property type="entry name" value="EP450I"/>
</dbReference>
<dbReference type="GeneID" id="111133197"/>
<keyword evidence="4 8" id="KW-0560">Oxidoreductase</keyword>
<evidence type="ECO:0000256" key="9">
    <source>
        <dbReference type="SAM" id="Phobius"/>
    </source>
</evidence>
<feature type="transmembrane region" description="Helical" evidence="9">
    <location>
        <begin position="15"/>
        <end position="35"/>
    </location>
</feature>
<dbReference type="GO" id="GO:0005737">
    <property type="term" value="C:cytoplasm"/>
    <property type="evidence" value="ECO:0007669"/>
    <property type="project" value="TreeGrafter"/>
</dbReference>
<evidence type="ECO:0000256" key="4">
    <source>
        <dbReference type="ARBA" id="ARBA00023002"/>
    </source>
</evidence>
<evidence type="ECO:0000256" key="7">
    <source>
        <dbReference type="PIRSR" id="PIRSR602401-1"/>
    </source>
</evidence>
<accession>A0A8B8EBT2</accession>
<reference evidence="11" key="1">
    <citation type="submission" date="2025-08" db="UniProtKB">
        <authorList>
            <consortium name="RefSeq"/>
        </authorList>
    </citation>
    <scope>IDENTIFICATION</scope>
    <source>
        <tissue evidence="11">Whole sample</tissue>
    </source>
</reference>
<keyword evidence="5 7" id="KW-0408">Iron</keyword>
<dbReference type="GO" id="GO:0016712">
    <property type="term" value="F:oxidoreductase activity, acting on paired donors, with incorporation or reduction of molecular oxygen, reduced flavin or flavoprotein as one donor, and incorporation of one atom of oxygen"/>
    <property type="evidence" value="ECO:0007669"/>
    <property type="project" value="TreeGrafter"/>
</dbReference>
<dbReference type="PANTHER" id="PTHR24300:SF403">
    <property type="entry name" value="CYTOCHROME P450 306A1"/>
    <property type="match status" value="1"/>
</dbReference>
<keyword evidence="7 8" id="KW-0349">Heme</keyword>